<proteinExistence type="predicted"/>
<evidence type="ECO:0000256" key="1">
    <source>
        <dbReference type="SAM" id="Phobius"/>
    </source>
</evidence>
<protein>
    <recommendedName>
        <fullName evidence="4">Outer membrane protein with beta-barrel domain</fullName>
    </recommendedName>
</protein>
<dbReference type="Proteomes" id="UP000284892">
    <property type="component" value="Unassembled WGS sequence"/>
</dbReference>
<keyword evidence="1" id="KW-1133">Transmembrane helix</keyword>
<dbReference type="AlphaFoldDB" id="A0A420DX63"/>
<keyword evidence="1" id="KW-0812">Transmembrane</keyword>
<evidence type="ECO:0008006" key="4">
    <source>
        <dbReference type="Google" id="ProtNLM"/>
    </source>
</evidence>
<gene>
    <name evidence="2" type="ORF">BXY80_0894</name>
</gene>
<evidence type="ECO:0000313" key="3">
    <source>
        <dbReference type="Proteomes" id="UP000284892"/>
    </source>
</evidence>
<reference evidence="2 3" key="1">
    <citation type="submission" date="2018-09" db="EMBL/GenBank/DDBJ databases">
        <title>Genomic Encyclopedia of Archaeal and Bacterial Type Strains, Phase II (KMG-II): from individual species to whole genera.</title>
        <authorList>
            <person name="Goeker M."/>
        </authorList>
    </citation>
    <scope>NUCLEOTIDE SEQUENCE [LARGE SCALE GENOMIC DNA]</scope>
    <source>
        <strain evidence="2 3">DSM 26283</strain>
    </source>
</reference>
<dbReference type="EMBL" id="RAQJ01000001">
    <property type="protein sequence ID" value="RKE98799.1"/>
    <property type="molecule type" value="Genomic_DNA"/>
</dbReference>
<feature type="transmembrane region" description="Helical" evidence="1">
    <location>
        <begin position="26"/>
        <end position="43"/>
    </location>
</feature>
<keyword evidence="1" id="KW-0472">Membrane</keyword>
<name>A0A420DX63_9FLAO</name>
<organism evidence="2 3">
    <name type="scientific">Ichthyenterobacterium magnum</name>
    <dbReference type="NCBI Taxonomy" id="1230530"/>
    <lineage>
        <taxon>Bacteria</taxon>
        <taxon>Pseudomonadati</taxon>
        <taxon>Bacteroidota</taxon>
        <taxon>Flavobacteriia</taxon>
        <taxon>Flavobacteriales</taxon>
        <taxon>Flavobacteriaceae</taxon>
        <taxon>Ichthyenterobacterium</taxon>
    </lineage>
</organism>
<keyword evidence="3" id="KW-1185">Reference proteome</keyword>
<accession>A0A420DX63</accession>
<sequence length="248" mass="27421">MVRKILVTNLSYICCNYTKSSMQKKQFIVLVAICIGFVTVSLGQHKRYAIKNGIGILGGITQFDIATDNFVTKSGSGFIGGLTATVDIPHKWYTVSYGMQLSENSIEISGRQTAGIATEEMLEYKLMTVQVAFLFHAKILKDNLTIDFGPQLQYNGELELKDDKQKEYFVNGYDALLAEDISTISQFNANGVIGASAGIGNFKLRAMYSYGFTNILNKLNSQDITTTPSSKKFKGNQNMLAFALMITF</sequence>
<comment type="caution">
    <text evidence="2">The sequence shown here is derived from an EMBL/GenBank/DDBJ whole genome shotgun (WGS) entry which is preliminary data.</text>
</comment>
<evidence type="ECO:0000313" key="2">
    <source>
        <dbReference type="EMBL" id="RKE98799.1"/>
    </source>
</evidence>